<reference evidence="2 3" key="1">
    <citation type="journal article" date="2018" name="Mol. Ecol.">
        <title>The obligate alkalophilic soda-lake fungus Sodiomyces alkalinus has shifted to a protein diet.</title>
        <authorList>
            <person name="Grum-Grzhimaylo A.A."/>
            <person name="Falkoski D.L."/>
            <person name="van den Heuvel J."/>
            <person name="Valero-Jimenez C.A."/>
            <person name="Min B."/>
            <person name="Choi I.G."/>
            <person name="Lipzen A."/>
            <person name="Daum C.G."/>
            <person name="Aanen D.K."/>
            <person name="Tsang A."/>
            <person name="Henrissat B."/>
            <person name="Bilanenko E.N."/>
            <person name="de Vries R.P."/>
            <person name="van Kan J.A.L."/>
            <person name="Grigoriev I.V."/>
            <person name="Debets A.J.M."/>
        </authorList>
    </citation>
    <scope>NUCLEOTIDE SEQUENCE [LARGE SCALE GENOMIC DNA]</scope>
    <source>
        <strain evidence="2 3">F11</strain>
    </source>
</reference>
<dbReference type="RefSeq" id="XP_028470422.1">
    <property type="nucleotide sequence ID" value="XM_028607146.1"/>
</dbReference>
<gene>
    <name evidence="2" type="ORF">SODALDRAFT_19312</name>
</gene>
<dbReference type="Proteomes" id="UP000272025">
    <property type="component" value="Unassembled WGS sequence"/>
</dbReference>
<accession>A0A3N2Q7C5</accession>
<dbReference type="EMBL" id="ML119051">
    <property type="protein sequence ID" value="ROT42616.1"/>
    <property type="molecule type" value="Genomic_DNA"/>
</dbReference>
<keyword evidence="3" id="KW-1185">Reference proteome</keyword>
<organism evidence="2 3">
    <name type="scientific">Sodiomyces alkalinus (strain CBS 110278 / VKM F-3762 / F11)</name>
    <name type="common">Alkaliphilic filamentous fungus</name>
    <dbReference type="NCBI Taxonomy" id="1314773"/>
    <lineage>
        <taxon>Eukaryota</taxon>
        <taxon>Fungi</taxon>
        <taxon>Dikarya</taxon>
        <taxon>Ascomycota</taxon>
        <taxon>Pezizomycotina</taxon>
        <taxon>Sordariomycetes</taxon>
        <taxon>Hypocreomycetidae</taxon>
        <taxon>Glomerellales</taxon>
        <taxon>Plectosphaerellaceae</taxon>
        <taxon>Sodiomyces</taxon>
    </lineage>
</organism>
<proteinExistence type="predicted"/>
<evidence type="ECO:0000313" key="3">
    <source>
        <dbReference type="Proteomes" id="UP000272025"/>
    </source>
</evidence>
<keyword evidence="1" id="KW-0472">Membrane</keyword>
<keyword evidence="1" id="KW-0812">Transmembrane</keyword>
<evidence type="ECO:0000313" key="2">
    <source>
        <dbReference type="EMBL" id="ROT42616.1"/>
    </source>
</evidence>
<name>A0A3N2Q7C5_SODAK</name>
<sequence>MNSPSGGCRFESCVGHSFFCLFLSPFCKVNVSFVSFFLFLLFFWSLFSPLRFICSTFCPISLSSLLHP</sequence>
<protein>
    <submittedName>
        <fullName evidence="2">Uncharacterized protein</fullName>
    </submittedName>
</protein>
<dbReference type="GeneID" id="39575624"/>
<keyword evidence="1" id="KW-1133">Transmembrane helix</keyword>
<evidence type="ECO:0000256" key="1">
    <source>
        <dbReference type="SAM" id="Phobius"/>
    </source>
</evidence>
<dbReference type="AlphaFoldDB" id="A0A3N2Q7C5"/>
<feature type="transmembrane region" description="Helical" evidence="1">
    <location>
        <begin position="29"/>
        <end position="47"/>
    </location>
</feature>